<dbReference type="AlphaFoldDB" id="A0A0C2ZCD1"/>
<keyword evidence="2" id="KW-1185">Reference proteome</keyword>
<proteinExistence type="predicted"/>
<accession>A0A0C2ZCD1</accession>
<dbReference type="EMBL" id="KN822073">
    <property type="protein sequence ID" value="KIM59488.1"/>
    <property type="molecule type" value="Genomic_DNA"/>
</dbReference>
<dbReference type="HOGENOM" id="CLU_006344_15_2_1"/>
<name>A0A0C2ZCD1_9AGAM</name>
<evidence type="ECO:0000313" key="1">
    <source>
        <dbReference type="EMBL" id="KIM59488.1"/>
    </source>
</evidence>
<reference evidence="1 2" key="1">
    <citation type="submission" date="2014-04" db="EMBL/GenBank/DDBJ databases">
        <authorList>
            <consortium name="DOE Joint Genome Institute"/>
            <person name="Kuo A."/>
            <person name="Kohler A."/>
            <person name="Nagy L.G."/>
            <person name="Floudas D."/>
            <person name="Copeland A."/>
            <person name="Barry K.W."/>
            <person name="Cichocki N."/>
            <person name="Veneault-Fourrey C."/>
            <person name="LaButti K."/>
            <person name="Lindquist E.A."/>
            <person name="Lipzen A."/>
            <person name="Lundell T."/>
            <person name="Morin E."/>
            <person name="Murat C."/>
            <person name="Sun H."/>
            <person name="Tunlid A."/>
            <person name="Henrissat B."/>
            <person name="Grigoriev I.V."/>
            <person name="Hibbett D.S."/>
            <person name="Martin F."/>
            <person name="Nordberg H.P."/>
            <person name="Cantor M.N."/>
            <person name="Hua S.X."/>
        </authorList>
    </citation>
    <scope>NUCLEOTIDE SEQUENCE [LARGE SCALE GENOMIC DNA]</scope>
    <source>
        <strain evidence="1 2">Foug A</strain>
    </source>
</reference>
<sequence>PCHCQPLSEIAVITQCPDLSDLVAHFLYDQHSPNAKRSGAQVGISQCPKFMGKVYSYTSASATFYAPSDLSGAGGMYRQCICKGVNPLGNDH</sequence>
<dbReference type="InParanoid" id="A0A0C2ZCD1"/>
<evidence type="ECO:0000313" key="2">
    <source>
        <dbReference type="Proteomes" id="UP000053989"/>
    </source>
</evidence>
<feature type="non-terminal residue" evidence="1">
    <location>
        <position position="1"/>
    </location>
</feature>
<reference evidence="2" key="2">
    <citation type="submission" date="2015-01" db="EMBL/GenBank/DDBJ databases">
        <title>Evolutionary Origins and Diversification of the Mycorrhizal Mutualists.</title>
        <authorList>
            <consortium name="DOE Joint Genome Institute"/>
            <consortium name="Mycorrhizal Genomics Consortium"/>
            <person name="Kohler A."/>
            <person name="Kuo A."/>
            <person name="Nagy L.G."/>
            <person name="Floudas D."/>
            <person name="Copeland A."/>
            <person name="Barry K.W."/>
            <person name="Cichocki N."/>
            <person name="Veneault-Fourrey C."/>
            <person name="LaButti K."/>
            <person name="Lindquist E.A."/>
            <person name="Lipzen A."/>
            <person name="Lundell T."/>
            <person name="Morin E."/>
            <person name="Murat C."/>
            <person name="Riley R."/>
            <person name="Ohm R."/>
            <person name="Sun H."/>
            <person name="Tunlid A."/>
            <person name="Henrissat B."/>
            <person name="Grigoriev I.V."/>
            <person name="Hibbett D.S."/>
            <person name="Martin F."/>
        </authorList>
    </citation>
    <scope>NUCLEOTIDE SEQUENCE [LARGE SCALE GENOMIC DNA]</scope>
    <source>
        <strain evidence="2">Foug A</strain>
    </source>
</reference>
<organism evidence="1 2">
    <name type="scientific">Scleroderma citrinum Foug A</name>
    <dbReference type="NCBI Taxonomy" id="1036808"/>
    <lineage>
        <taxon>Eukaryota</taxon>
        <taxon>Fungi</taxon>
        <taxon>Dikarya</taxon>
        <taxon>Basidiomycota</taxon>
        <taxon>Agaricomycotina</taxon>
        <taxon>Agaricomycetes</taxon>
        <taxon>Agaricomycetidae</taxon>
        <taxon>Boletales</taxon>
        <taxon>Sclerodermatineae</taxon>
        <taxon>Sclerodermataceae</taxon>
        <taxon>Scleroderma</taxon>
    </lineage>
</organism>
<dbReference type="OrthoDB" id="2679880at2759"/>
<dbReference type="Proteomes" id="UP000053989">
    <property type="component" value="Unassembled WGS sequence"/>
</dbReference>
<gene>
    <name evidence="1" type="ORF">SCLCIDRAFT_126087</name>
</gene>
<protein>
    <submittedName>
        <fullName evidence="1">Uncharacterized protein</fullName>
    </submittedName>
</protein>
<dbReference type="STRING" id="1036808.A0A0C2ZCD1"/>